<protein>
    <submittedName>
        <fullName evidence="2">FAD-dependent oxidoreductase</fullName>
    </submittedName>
</protein>
<evidence type="ECO:0000313" key="2">
    <source>
        <dbReference type="EMBL" id="GCD92621.1"/>
    </source>
</evidence>
<dbReference type="EMBL" id="BIFH01000013">
    <property type="protein sequence ID" value="GCD92621.1"/>
    <property type="molecule type" value="Genomic_DNA"/>
</dbReference>
<evidence type="ECO:0000259" key="1">
    <source>
        <dbReference type="Pfam" id="PF01494"/>
    </source>
</evidence>
<dbReference type="AlphaFoldDB" id="A0A401YDD9"/>
<name>A0A401YDD9_9ACTN</name>
<dbReference type="PANTHER" id="PTHR46865">
    <property type="entry name" value="OXIDOREDUCTASE-RELATED"/>
    <property type="match status" value="1"/>
</dbReference>
<dbReference type="Gene3D" id="3.30.9.10">
    <property type="entry name" value="D-Amino Acid Oxidase, subunit A, domain 2"/>
    <property type="match status" value="1"/>
</dbReference>
<dbReference type="RefSeq" id="WP_126634970.1">
    <property type="nucleotide sequence ID" value="NZ_BIFH01000013.1"/>
</dbReference>
<dbReference type="OrthoDB" id="3356051at2"/>
<comment type="caution">
    <text evidence="2">The sequence shown here is derived from an EMBL/GenBank/DDBJ whole genome shotgun (WGS) entry which is preliminary data.</text>
</comment>
<gene>
    <name evidence="2" type="ORF">EHYA_00260</name>
</gene>
<proteinExistence type="predicted"/>
<evidence type="ECO:0000313" key="3">
    <source>
        <dbReference type="Proteomes" id="UP000286931"/>
    </source>
</evidence>
<dbReference type="InterPro" id="IPR002938">
    <property type="entry name" value="FAD-bd"/>
</dbReference>
<organism evidence="2 3">
    <name type="scientific">Embleya hyalina</name>
    <dbReference type="NCBI Taxonomy" id="516124"/>
    <lineage>
        <taxon>Bacteria</taxon>
        <taxon>Bacillati</taxon>
        <taxon>Actinomycetota</taxon>
        <taxon>Actinomycetes</taxon>
        <taxon>Kitasatosporales</taxon>
        <taxon>Streptomycetaceae</taxon>
        <taxon>Embleya</taxon>
    </lineage>
</organism>
<accession>A0A401YDD9</accession>
<dbReference type="PRINTS" id="PR00420">
    <property type="entry name" value="RNGMNOXGNASE"/>
</dbReference>
<dbReference type="Proteomes" id="UP000286931">
    <property type="component" value="Unassembled WGS sequence"/>
</dbReference>
<feature type="domain" description="FAD-binding" evidence="1">
    <location>
        <begin position="5"/>
        <end position="325"/>
    </location>
</feature>
<keyword evidence="3" id="KW-1185">Reference proteome</keyword>
<dbReference type="InterPro" id="IPR036188">
    <property type="entry name" value="FAD/NAD-bd_sf"/>
</dbReference>
<dbReference type="Gene3D" id="3.50.50.60">
    <property type="entry name" value="FAD/NAD(P)-binding domain"/>
    <property type="match status" value="1"/>
</dbReference>
<sequence length="416" mass="44716">MENRNVLVVGASVAGPALAYWLHRYGFDVTVAERAPAPRLGGQAVDIRGVAREAVERMGLAAEIRRAHTGARGLAFVDAAGRSTATVPADLLGHSGGAVAEIEITRGDLVRILHEATRADTEYVFGDGVIGLDQDDDGVTAHFAGGADRRFDLVVGADGLHSAVRAAVFGPESSYVRPLGSHLAIFATRSPVPLDGWWKLYSDPVRGGARTAGLYPIGVDGEARAMFFFDAPPPEFDRHDAVAGREFVADRFRGAGWVVPALLDAMWDAPDFHLDAASRVYMRRWSKGRVVLAGDAAHCPAPLSGMGTSLALVGAYVLAGELASAGGEYRTAFARYRHEMADYVERGQRLALDNIPAILPGSRTAVWVRDRTTRMLPWTRHLPRLPWAGGDGTDEAASALTLRDYAKRTRPVERTG</sequence>
<dbReference type="Pfam" id="PF01494">
    <property type="entry name" value="FAD_binding_3"/>
    <property type="match status" value="1"/>
</dbReference>
<dbReference type="SUPFAM" id="SSF51905">
    <property type="entry name" value="FAD/NAD(P)-binding domain"/>
    <property type="match status" value="1"/>
</dbReference>
<reference evidence="2 3" key="1">
    <citation type="submission" date="2018-12" db="EMBL/GenBank/DDBJ databases">
        <title>Draft genome sequence of Embleya hyalina NBRC 13850T.</title>
        <authorList>
            <person name="Komaki H."/>
            <person name="Hosoyama A."/>
            <person name="Kimura A."/>
            <person name="Ichikawa N."/>
            <person name="Tamura T."/>
        </authorList>
    </citation>
    <scope>NUCLEOTIDE SEQUENCE [LARGE SCALE GENOMIC DNA]</scope>
    <source>
        <strain evidence="2 3">NBRC 13850</strain>
    </source>
</reference>
<dbReference type="GO" id="GO:0071949">
    <property type="term" value="F:FAD binding"/>
    <property type="evidence" value="ECO:0007669"/>
    <property type="project" value="InterPro"/>
</dbReference>
<dbReference type="InterPro" id="IPR051704">
    <property type="entry name" value="FAD_aromatic-hydroxylase"/>
</dbReference>
<dbReference type="PANTHER" id="PTHR46865:SF2">
    <property type="entry name" value="MONOOXYGENASE"/>
    <property type="match status" value="1"/>
</dbReference>